<evidence type="ECO:0000256" key="1">
    <source>
        <dbReference type="SAM" id="MobiDB-lite"/>
    </source>
</evidence>
<accession>A0A3Q0IX68</accession>
<reference evidence="3" key="1">
    <citation type="submission" date="2025-08" db="UniProtKB">
        <authorList>
            <consortium name="RefSeq"/>
        </authorList>
    </citation>
    <scope>IDENTIFICATION</scope>
</reference>
<gene>
    <name evidence="3" type="primary">LOC113468256</name>
</gene>
<protein>
    <submittedName>
        <fullName evidence="3">Uncharacterized protein LOC113468256</fullName>
    </submittedName>
</protein>
<feature type="region of interest" description="Disordered" evidence="1">
    <location>
        <begin position="21"/>
        <end position="44"/>
    </location>
</feature>
<organism evidence="2 3">
    <name type="scientific">Diaphorina citri</name>
    <name type="common">Asian citrus psyllid</name>
    <dbReference type="NCBI Taxonomy" id="121845"/>
    <lineage>
        <taxon>Eukaryota</taxon>
        <taxon>Metazoa</taxon>
        <taxon>Ecdysozoa</taxon>
        <taxon>Arthropoda</taxon>
        <taxon>Hexapoda</taxon>
        <taxon>Insecta</taxon>
        <taxon>Pterygota</taxon>
        <taxon>Neoptera</taxon>
        <taxon>Paraneoptera</taxon>
        <taxon>Hemiptera</taxon>
        <taxon>Sternorrhyncha</taxon>
        <taxon>Psylloidea</taxon>
        <taxon>Psyllidae</taxon>
        <taxon>Diaphorininae</taxon>
        <taxon>Diaphorina</taxon>
    </lineage>
</organism>
<evidence type="ECO:0000313" key="2">
    <source>
        <dbReference type="Proteomes" id="UP000079169"/>
    </source>
</evidence>
<dbReference type="AlphaFoldDB" id="A0A3Q0IX68"/>
<dbReference type="Proteomes" id="UP000079169">
    <property type="component" value="Unplaced"/>
</dbReference>
<sequence>MSCILASPTSFILDSSGSCFSGGSGKESHGSASPDSTLSAKSLKSSECPVKRLLTVSLDAEKKLTMVDSDSSIESSHGERFSPGNVSQVSFLLSELAVSFGKVSGTGSVSF</sequence>
<dbReference type="GeneID" id="113468256"/>
<feature type="compositionally biased region" description="Polar residues" evidence="1">
    <location>
        <begin position="30"/>
        <end position="44"/>
    </location>
</feature>
<name>A0A3Q0IX68_DIACI</name>
<proteinExistence type="predicted"/>
<dbReference type="RefSeq" id="XP_026680824.1">
    <property type="nucleotide sequence ID" value="XM_026825023.1"/>
</dbReference>
<evidence type="ECO:0000313" key="3">
    <source>
        <dbReference type="RefSeq" id="XP_026680824.1"/>
    </source>
</evidence>
<dbReference type="KEGG" id="dci:113468256"/>
<dbReference type="PaxDb" id="121845-A0A3Q0IX68"/>
<keyword evidence="2" id="KW-1185">Reference proteome</keyword>